<evidence type="ECO:0000259" key="9">
    <source>
        <dbReference type="Pfam" id="PF01431"/>
    </source>
</evidence>
<dbReference type="InterPro" id="IPR024079">
    <property type="entry name" value="MetalloPept_cat_dom_sf"/>
</dbReference>
<keyword evidence="5" id="KW-0862">Zinc</keyword>
<dbReference type="SUPFAM" id="SSF55486">
    <property type="entry name" value="Metalloproteases ('zincins'), catalytic domain"/>
    <property type="match status" value="1"/>
</dbReference>
<keyword evidence="8" id="KW-0812">Transmembrane</keyword>
<evidence type="ECO:0000256" key="2">
    <source>
        <dbReference type="ARBA" id="ARBA00022670"/>
    </source>
</evidence>
<keyword evidence="2" id="KW-0645">Protease</keyword>
<evidence type="ECO:0000256" key="5">
    <source>
        <dbReference type="ARBA" id="ARBA00022833"/>
    </source>
</evidence>
<reference evidence="11 12" key="1">
    <citation type="submission" date="2024-04" db="EMBL/GenBank/DDBJ databases">
        <authorList>
            <consortium name="Genoscope - CEA"/>
            <person name="William W."/>
        </authorList>
    </citation>
    <scope>NUCLEOTIDE SEQUENCE [LARGE SCALE GENOMIC DNA]</scope>
</reference>
<dbReference type="Proteomes" id="UP001497497">
    <property type="component" value="Unassembled WGS sequence"/>
</dbReference>
<feature type="domain" description="Peptidase M13 C-terminal" evidence="9">
    <location>
        <begin position="652"/>
        <end position="859"/>
    </location>
</feature>
<feature type="region of interest" description="Disordered" evidence="7">
    <location>
        <begin position="134"/>
        <end position="155"/>
    </location>
</feature>
<dbReference type="InterPro" id="IPR008753">
    <property type="entry name" value="Peptidase_M13_N"/>
</dbReference>
<evidence type="ECO:0000256" key="7">
    <source>
        <dbReference type="SAM" id="MobiDB-lite"/>
    </source>
</evidence>
<dbReference type="InterPro" id="IPR000718">
    <property type="entry name" value="Peptidase_M13"/>
</dbReference>
<evidence type="ECO:0000256" key="1">
    <source>
        <dbReference type="ARBA" id="ARBA00001947"/>
    </source>
</evidence>
<keyword evidence="8" id="KW-0472">Membrane</keyword>
<proteinExistence type="predicted"/>
<organism evidence="11 12">
    <name type="scientific">Lymnaea stagnalis</name>
    <name type="common">Great pond snail</name>
    <name type="synonym">Helix stagnalis</name>
    <dbReference type="NCBI Taxonomy" id="6523"/>
    <lineage>
        <taxon>Eukaryota</taxon>
        <taxon>Metazoa</taxon>
        <taxon>Spiralia</taxon>
        <taxon>Lophotrochozoa</taxon>
        <taxon>Mollusca</taxon>
        <taxon>Gastropoda</taxon>
        <taxon>Heterobranchia</taxon>
        <taxon>Euthyneura</taxon>
        <taxon>Panpulmonata</taxon>
        <taxon>Hygrophila</taxon>
        <taxon>Lymnaeoidea</taxon>
        <taxon>Lymnaeidae</taxon>
        <taxon>Lymnaea</taxon>
    </lineage>
</organism>
<dbReference type="CDD" id="cd08662">
    <property type="entry name" value="M13"/>
    <property type="match status" value="1"/>
</dbReference>
<evidence type="ECO:0000259" key="10">
    <source>
        <dbReference type="Pfam" id="PF05649"/>
    </source>
</evidence>
<accession>A0AAV2I5B8</accession>
<keyword evidence="4" id="KW-0378">Hydrolase</keyword>
<evidence type="ECO:0000256" key="4">
    <source>
        <dbReference type="ARBA" id="ARBA00022801"/>
    </source>
</evidence>
<protein>
    <submittedName>
        <fullName evidence="11">Uncharacterized protein</fullName>
    </submittedName>
</protein>
<dbReference type="PANTHER" id="PTHR11733">
    <property type="entry name" value="ZINC METALLOPROTEASE FAMILY M13 NEPRILYSIN-RELATED"/>
    <property type="match status" value="1"/>
</dbReference>
<keyword evidence="12" id="KW-1185">Reference proteome</keyword>
<dbReference type="Gene3D" id="3.40.390.10">
    <property type="entry name" value="Collagenase (Catalytic Domain)"/>
    <property type="match status" value="1"/>
</dbReference>
<dbReference type="GO" id="GO:0046872">
    <property type="term" value="F:metal ion binding"/>
    <property type="evidence" value="ECO:0007669"/>
    <property type="project" value="UniProtKB-KW"/>
</dbReference>
<keyword evidence="8" id="KW-1133">Transmembrane helix</keyword>
<evidence type="ECO:0000256" key="8">
    <source>
        <dbReference type="SAM" id="Phobius"/>
    </source>
</evidence>
<dbReference type="PRINTS" id="PR00786">
    <property type="entry name" value="NEPRILYSIN"/>
</dbReference>
<evidence type="ECO:0000256" key="3">
    <source>
        <dbReference type="ARBA" id="ARBA00022723"/>
    </source>
</evidence>
<dbReference type="GO" id="GO:0004222">
    <property type="term" value="F:metalloendopeptidase activity"/>
    <property type="evidence" value="ECO:0007669"/>
    <property type="project" value="InterPro"/>
</dbReference>
<dbReference type="EMBL" id="CAXITT010000449">
    <property type="protein sequence ID" value="CAL1541739.1"/>
    <property type="molecule type" value="Genomic_DNA"/>
</dbReference>
<dbReference type="GO" id="GO:0005886">
    <property type="term" value="C:plasma membrane"/>
    <property type="evidence" value="ECO:0007669"/>
    <property type="project" value="TreeGrafter"/>
</dbReference>
<dbReference type="InterPro" id="IPR042089">
    <property type="entry name" value="Peptidase_M13_dom_2"/>
</dbReference>
<sequence length="860" mass="98559">MPNVAMNGRNSNAKYVSAEEGGTQVIFAGGNEPQCFAMAELESTPNGRIEEDSTAPLYDDRGNPSLSLMEETGVCNRIRRLLCSNQGSSQRRRSMFPWLNGWTRLEVMLTLMCLFLAVAVIALIIMIASKAPYRDDPEKGRHPPSSANGGTKLPHVPDDITLDDICLSPGCINAASRLMAAMDASVKPCDDFFDFACGNWNKMHIIPDDKPSYNTFSKLTDHIQAILKDLLEQPVNPEVDTNATIKAKILYASCLNETQIDNLGLEPINNLLKEFGGWPILEGNNWNKSQDVLSLLVKQVHYNSKILIDQWVAVDDKDSEVNIIQLDQPELGMPSPDYYLHNNAQHKLRAYKKFALDVAMMFKADPEVAEKGVDEIVKFEVELARITIPKSQRRDNEKMYNKWTIKEFSRQVPELDWLRYFKDVFKAVDIDITEDEKIIVYAPPYFEKLGKLFEKTEDRIIINYIMWRSMMSRINNLPRQYRNINNVFFKTMFGSESESARWYECVTFINENMGNALGRLFVEENFDEGSKETALEMIHDIRNAFYELLDEADWMDEPTRIVAKEKAEAISEKIGYPDSIFNDTALNAEYDGVSNILYALLYHKFTMFIDILPDRYFDNVIVNLKHQAIILMKRLRVPVDRTKWSTTPAVVNAFYSSTRNQIMFPAAILQPPFYSKEYPKSLNYGGIGMVIGHEITHGFDDRGRQYDKKGILVQWWDDVVIRRFTERAQCMIDQYSNYTAPEVDMNVNGVQTQGENIADNGGIKEAYRAYKKYANTKGHTERRLPGLLHYTSDQLFFINFAQVWCGSMRPEAAINRIKTGVHSPGRFRVIGTMQNLPEFSTTFNCSEDSYMNRKNKCTVW</sequence>
<dbReference type="PANTHER" id="PTHR11733:SF133">
    <property type="entry name" value="PHOSPHATE-REGULATING NEUTRAL ENDOPEPTIDASE PHEX"/>
    <property type="match status" value="1"/>
</dbReference>
<comment type="cofactor">
    <cofactor evidence="1">
        <name>Zn(2+)</name>
        <dbReference type="ChEBI" id="CHEBI:29105"/>
    </cofactor>
</comment>
<name>A0AAV2I5B8_LYMST</name>
<dbReference type="PROSITE" id="PS51885">
    <property type="entry name" value="NEPRILYSIN"/>
    <property type="match status" value="1"/>
</dbReference>
<keyword evidence="3" id="KW-0479">Metal-binding</keyword>
<gene>
    <name evidence="11" type="ORF">GSLYS_00015345001</name>
</gene>
<evidence type="ECO:0000256" key="6">
    <source>
        <dbReference type="ARBA" id="ARBA00023049"/>
    </source>
</evidence>
<dbReference type="InterPro" id="IPR018497">
    <property type="entry name" value="Peptidase_M13_C"/>
</dbReference>
<evidence type="ECO:0000313" key="12">
    <source>
        <dbReference type="Proteomes" id="UP001497497"/>
    </source>
</evidence>
<dbReference type="GO" id="GO:0016485">
    <property type="term" value="P:protein processing"/>
    <property type="evidence" value="ECO:0007669"/>
    <property type="project" value="TreeGrafter"/>
</dbReference>
<dbReference type="Pfam" id="PF05649">
    <property type="entry name" value="Peptidase_M13_N"/>
    <property type="match status" value="1"/>
</dbReference>
<keyword evidence="6" id="KW-0482">Metalloprotease</keyword>
<dbReference type="Gene3D" id="1.10.1380.10">
    <property type="entry name" value="Neutral endopeptidase , domain2"/>
    <property type="match status" value="1"/>
</dbReference>
<evidence type="ECO:0000313" key="11">
    <source>
        <dbReference type="EMBL" id="CAL1541739.1"/>
    </source>
</evidence>
<comment type="caution">
    <text evidence="11">The sequence shown here is derived from an EMBL/GenBank/DDBJ whole genome shotgun (WGS) entry which is preliminary data.</text>
</comment>
<feature type="transmembrane region" description="Helical" evidence="8">
    <location>
        <begin position="107"/>
        <end position="128"/>
    </location>
</feature>
<dbReference type="AlphaFoldDB" id="A0AAV2I5B8"/>
<feature type="domain" description="Peptidase M13 N-terminal" evidence="10">
    <location>
        <begin position="188"/>
        <end position="577"/>
    </location>
</feature>
<dbReference type="Pfam" id="PF01431">
    <property type="entry name" value="Peptidase_M13"/>
    <property type="match status" value="1"/>
</dbReference>